<dbReference type="InterPro" id="IPR043128">
    <property type="entry name" value="Rev_trsase/Diguanyl_cyclase"/>
</dbReference>
<dbReference type="KEGG" id="vpy:HZI73_17525"/>
<gene>
    <name evidence="4" type="ORF">HZI73_17525</name>
</gene>
<reference evidence="4" key="1">
    <citation type="submission" date="2020-07" db="EMBL/GenBank/DDBJ databases">
        <title>Vallitalea pronyensis genome.</title>
        <authorList>
            <person name="Postec A."/>
        </authorList>
    </citation>
    <scope>NUCLEOTIDE SEQUENCE</scope>
    <source>
        <strain evidence="4">FatNI3</strain>
    </source>
</reference>
<evidence type="ECO:0000259" key="3">
    <source>
        <dbReference type="PROSITE" id="PS50887"/>
    </source>
</evidence>
<keyword evidence="5" id="KW-1185">Reference proteome</keyword>
<dbReference type="Proteomes" id="UP000683246">
    <property type="component" value="Chromosome"/>
</dbReference>
<organism evidence="4 5">
    <name type="scientific">Vallitalea pronyensis</name>
    <dbReference type="NCBI Taxonomy" id="1348613"/>
    <lineage>
        <taxon>Bacteria</taxon>
        <taxon>Bacillati</taxon>
        <taxon>Bacillota</taxon>
        <taxon>Clostridia</taxon>
        <taxon>Lachnospirales</taxon>
        <taxon>Vallitaleaceae</taxon>
        <taxon>Vallitalea</taxon>
    </lineage>
</organism>
<dbReference type="RefSeq" id="WP_212694675.1">
    <property type="nucleotide sequence ID" value="NZ_CP058649.1"/>
</dbReference>
<sequence length="574" mass="67589">MEDNKYIHVIKLGSVQPFITQSKKLKELKIRSQFITYLMDIIVAIVKQSGAELIVPSIKGDDVQYQSLPNQIIYMTKNYHELDIREEMIRQMQPDKFMMQYIQNELDVCVASMPIESYTQKSYHDLMNRLHGIRQRRAFHYIAERPDEDKDKIIKCKRCNSRFIAKSDDNLVDEDYLCLICNHHYLKKMMRKKQHINMESTIQIASSHWCDEDREAKIIQFYNNHVKDEHESLLYKQNITEHGIYVKDTMMSLIANEHDKANLEELHLYPNTVSRHYAVVKADIDNLGKWMSGHYLEKGPSNYKEYQEELSSKISAFAKQIQDDLAKRNQNQREILPIYIGGDDILIFCNICQLNYVLQTIRTNVERLNDNFSFVKNQDFSFYKNELTVSTSIVIAHYKIPLSNVLKLASTQLDMVKKRYTSRKAMKDGLVFTYITASRTETTCYCKGQEEQEELFDLISLFENGQLSKRFVYLVSEQLKKYEQVSSNLIDDTFILGKMAIRRILHHRFDIEESDLKNMEDKLLALYERQYAYIRSQASLDTTNFLHTLACCRLMGEERKKAEEAIAYVRQHQA</sequence>
<dbReference type="InterPro" id="IPR054767">
    <property type="entry name" value="Cas10-Cmr2_palm2"/>
</dbReference>
<dbReference type="InterPro" id="IPR038242">
    <property type="entry name" value="Cmr2_N"/>
</dbReference>
<evidence type="ECO:0000313" key="4">
    <source>
        <dbReference type="EMBL" id="QUI23985.1"/>
    </source>
</evidence>
<dbReference type="Pfam" id="PF12469">
    <property type="entry name" value="Cmr2_N"/>
    <property type="match status" value="1"/>
</dbReference>
<dbReference type="InterPro" id="IPR052117">
    <property type="entry name" value="Cas10/Csm1_subtype-III-A"/>
</dbReference>
<dbReference type="GO" id="GO:0051607">
    <property type="term" value="P:defense response to virus"/>
    <property type="evidence" value="ECO:0007669"/>
    <property type="project" value="UniProtKB-KW"/>
</dbReference>
<feature type="domain" description="GGDEF" evidence="3">
    <location>
        <begin position="275"/>
        <end position="429"/>
    </location>
</feature>
<dbReference type="Gene3D" id="3.30.70.2220">
    <property type="entry name" value="CRISPR-Cas system, Cmr2 subunit, D1 domain, cysteine cluster"/>
    <property type="match status" value="1"/>
</dbReference>
<dbReference type="Pfam" id="PF22335">
    <property type="entry name" value="Cas10-Cmr2_palm2"/>
    <property type="match status" value="1"/>
</dbReference>
<dbReference type="PANTHER" id="PTHR36528">
    <property type="entry name" value="CRISPR SYSTEM SINGLE-STRAND-SPECIFIC DEOXYRIBONUCLEASE CAS10/CSM1 (SUBTYPE III-A)"/>
    <property type="match status" value="1"/>
</dbReference>
<name>A0A8J8MLP5_9FIRM</name>
<dbReference type="PROSITE" id="PS50887">
    <property type="entry name" value="GGDEF"/>
    <property type="match status" value="1"/>
</dbReference>
<evidence type="ECO:0000256" key="2">
    <source>
        <dbReference type="ARBA" id="ARBA00023118"/>
    </source>
</evidence>
<accession>A0A8J8MLP5</accession>
<dbReference type="InterPro" id="IPR024615">
    <property type="entry name" value="CRISPR-assoc_Cmr2_N"/>
</dbReference>
<dbReference type="EMBL" id="CP058649">
    <property type="protein sequence ID" value="QUI23985.1"/>
    <property type="molecule type" value="Genomic_DNA"/>
</dbReference>
<dbReference type="PANTHER" id="PTHR36528:SF1">
    <property type="entry name" value="CRISPR SYSTEM SINGLE-STRAND-SPECIFIC DEOXYRIBONUCLEASE CAS10_CSM1 (SUBTYPE III-A)"/>
    <property type="match status" value="1"/>
</dbReference>
<evidence type="ECO:0000313" key="5">
    <source>
        <dbReference type="Proteomes" id="UP000683246"/>
    </source>
</evidence>
<dbReference type="AlphaFoldDB" id="A0A8J8MLP5"/>
<dbReference type="GO" id="GO:0000166">
    <property type="term" value="F:nucleotide binding"/>
    <property type="evidence" value="ECO:0007669"/>
    <property type="project" value="UniProtKB-KW"/>
</dbReference>
<keyword evidence="2" id="KW-0051">Antiviral defense</keyword>
<evidence type="ECO:0000256" key="1">
    <source>
        <dbReference type="ARBA" id="ARBA00022741"/>
    </source>
</evidence>
<proteinExistence type="predicted"/>
<dbReference type="Gene3D" id="3.30.70.270">
    <property type="match status" value="1"/>
</dbReference>
<dbReference type="InterPro" id="IPR000160">
    <property type="entry name" value="GGDEF_dom"/>
</dbReference>
<protein>
    <recommendedName>
        <fullName evidence="3">GGDEF domain-containing protein</fullName>
    </recommendedName>
</protein>
<keyword evidence="1" id="KW-0547">Nucleotide-binding</keyword>